<gene>
    <name evidence="1" type="ORF">ColSpa_07025</name>
</gene>
<protein>
    <submittedName>
        <fullName evidence="1">L-amino-acid oxidase</fullName>
    </submittedName>
</protein>
<name>A0AA37LIE7_9PEZI</name>
<dbReference type="RefSeq" id="XP_049129194.1">
    <property type="nucleotide sequence ID" value="XM_049273237.1"/>
</dbReference>
<evidence type="ECO:0000313" key="2">
    <source>
        <dbReference type="Proteomes" id="UP001055115"/>
    </source>
</evidence>
<organism evidence="1 2">
    <name type="scientific">Colletotrichum spaethianum</name>
    <dbReference type="NCBI Taxonomy" id="700344"/>
    <lineage>
        <taxon>Eukaryota</taxon>
        <taxon>Fungi</taxon>
        <taxon>Dikarya</taxon>
        <taxon>Ascomycota</taxon>
        <taxon>Pezizomycotina</taxon>
        <taxon>Sordariomycetes</taxon>
        <taxon>Hypocreomycetidae</taxon>
        <taxon>Glomerellales</taxon>
        <taxon>Glomerellaceae</taxon>
        <taxon>Colletotrichum</taxon>
        <taxon>Colletotrichum spaethianum species complex</taxon>
    </lineage>
</organism>
<comment type="caution">
    <text evidence="1">The sequence shown here is derived from an EMBL/GenBank/DDBJ whole genome shotgun (WGS) entry which is preliminary data.</text>
</comment>
<dbReference type="AlphaFoldDB" id="A0AA37LIE7"/>
<reference evidence="1 2" key="1">
    <citation type="submission" date="2022-03" db="EMBL/GenBank/DDBJ databases">
        <title>Genome data of Colletotrichum spp.</title>
        <authorList>
            <person name="Utami Y.D."/>
            <person name="Hiruma K."/>
        </authorList>
    </citation>
    <scope>NUCLEOTIDE SEQUENCE [LARGE SCALE GENOMIC DNA]</scope>
    <source>
        <strain evidence="1 2">MAFF 239500</strain>
    </source>
</reference>
<keyword evidence="2" id="KW-1185">Reference proteome</keyword>
<accession>A0AA37LIE7</accession>
<evidence type="ECO:0000313" key="1">
    <source>
        <dbReference type="EMBL" id="GKT46844.1"/>
    </source>
</evidence>
<proteinExistence type="predicted"/>
<sequence>MTFQLAELLNEMNKNEPDLKIDFIPWIQHHPNELLALGTSRHPDGRVPTRSKIAENPSLGAAPVMSSTEYNNIKSKMNTIFKNETLLREIQSDVWKVHKRVMDDGYDKWSE</sequence>
<dbReference type="Proteomes" id="UP001055115">
    <property type="component" value="Unassembled WGS sequence"/>
</dbReference>
<dbReference type="GeneID" id="73327827"/>
<dbReference type="EMBL" id="BQXU01000017">
    <property type="protein sequence ID" value="GKT46844.1"/>
    <property type="molecule type" value="Genomic_DNA"/>
</dbReference>